<evidence type="ECO:0000256" key="6">
    <source>
        <dbReference type="ARBA" id="ARBA00023010"/>
    </source>
</evidence>
<dbReference type="GO" id="GO:0006606">
    <property type="term" value="P:protein import into nucleus"/>
    <property type="evidence" value="ECO:0007669"/>
    <property type="project" value="TreeGrafter"/>
</dbReference>
<dbReference type="OrthoDB" id="311594at2759"/>
<evidence type="ECO:0000259" key="11">
    <source>
        <dbReference type="PROSITE" id="PS51434"/>
    </source>
</evidence>
<evidence type="ECO:0000256" key="2">
    <source>
        <dbReference type="ARBA" id="ARBA00008926"/>
    </source>
</evidence>
<reference evidence="12 13" key="1">
    <citation type="submission" date="2016-11" db="EMBL/GenBank/DDBJ databases">
        <title>The macronuclear genome of Stentor coeruleus: a giant cell with tiny introns.</title>
        <authorList>
            <person name="Slabodnick M."/>
            <person name="Ruby J.G."/>
            <person name="Reiff S.B."/>
            <person name="Swart E.C."/>
            <person name="Gosai S."/>
            <person name="Prabakaran S."/>
            <person name="Witkowska E."/>
            <person name="Larue G.E."/>
            <person name="Fisher S."/>
            <person name="Freeman R.M."/>
            <person name="Gunawardena J."/>
            <person name="Chu W."/>
            <person name="Stover N.A."/>
            <person name="Gregory B.D."/>
            <person name="Nowacki M."/>
            <person name="Derisi J."/>
            <person name="Roy S.W."/>
            <person name="Marshall W.F."/>
            <person name="Sood P."/>
        </authorList>
    </citation>
    <scope>NUCLEOTIDE SEQUENCE [LARGE SCALE GENOMIC DNA]</scope>
    <source>
        <strain evidence="12">WM001</strain>
    </source>
</reference>
<dbReference type="Gene3D" id="3.10.20.90">
    <property type="entry name" value="Phosphatidylinositol 3-kinase Catalytic Subunit, Chain A, domain 1"/>
    <property type="match status" value="1"/>
</dbReference>
<dbReference type="GO" id="GO:0017056">
    <property type="term" value="F:structural constituent of nuclear pore"/>
    <property type="evidence" value="ECO:0007669"/>
    <property type="project" value="InterPro"/>
</dbReference>
<feature type="compositionally biased region" description="Low complexity" evidence="9">
    <location>
        <begin position="453"/>
        <end position="466"/>
    </location>
</feature>
<dbReference type="PROSITE" id="PS50053">
    <property type="entry name" value="UBIQUITIN_2"/>
    <property type="match status" value="1"/>
</dbReference>
<evidence type="ECO:0000256" key="3">
    <source>
        <dbReference type="ARBA" id="ARBA00022448"/>
    </source>
</evidence>
<evidence type="ECO:0000259" key="10">
    <source>
        <dbReference type="PROSITE" id="PS50053"/>
    </source>
</evidence>
<dbReference type="Proteomes" id="UP000187209">
    <property type="component" value="Unassembled WGS sequence"/>
</dbReference>
<dbReference type="InterPro" id="IPR029071">
    <property type="entry name" value="Ubiquitin-like_domsf"/>
</dbReference>
<dbReference type="GO" id="GO:0008139">
    <property type="term" value="F:nuclear localization sequence binding"/>
    <property type="evidence" value="ECO:0007669"/>
    <property type="project" value="TreeGrafter"/>
</dbReference>
<keyword evidence="6" id="KW-0811">Translocation</keyword>
<dbReference type="InterPro" id="IPR000626">
    <property type="entry name" value="Ubiquitin-like_dom"/>
</dbReference>
<dbReference type="Gene3D" id="1.10.10.2360">
    <property type="match status" value="1"/>
</dbReference>
<keyword evidence="3" id="KW-0813">Transport</keyword>
<accession>A0A1R2BAB8</accession>
<evidence type="ECO:0000256" key="4">
    <source>
        <dbReference type="ARBA" id="ARBA00022816"/>
    </source>
</evidence>
<keyword evidence="8" id="KW-0539">Nucleus</keyword>
<gene>
    <name evidence="12" type="ORF">SteCoe_27513</name>
</gene>
<dbReference type="PROSITE" id="PS51434">
    <property type="entry name" value="NUP_C"/>
    <property type="match status" value="1"/>
</dbReference>
<feature type="region of interest" description="Disordered" evidence="9">
    <location>
        <begin position="147"/>
        <end position="196"/>
    </location>
</feature>
<dbReference type="GO" id="GO:0051028">
    <property type="term" value="P:mRNA transport"/>
    <property type="evidence" value="ECO:0007669"/>
    <property type="project" value="UniProtKB-KW"/>
</dbReference>
<protein>
    <recommendedName>
        <fullName evidence="14">Peptidase S59 domain-containing protein</fullName>
    </recommendedName>
</protein>
<dbReference type="PANTHER" id="PTHR23198:SF6">
    <property type="entry name" value="NUCLEAR PORE COMPLEX PROTEIN NUP98-NUP96"/>
    <property type="match status" value="1"/>
</dbReference>
<dbReference type="Pfam" id="PF04096">
    <property type="entry name" value="Nucleoporin2"/>
    <property type="match status" value="1"/>
</dbReference>
<feature type="region of interest" description="Disordered" evidence="9">
    <location>
        <begin position="1"/>
        <end position="52"/>
    </location>
</feature>
<dbReference type="GO" id="GO:0006405">
    <property type="term" value="P:RNA export from nucleus"/>
    <property type="evidence" value="ECO:0007669"/>
    <property type="project" value="TreeGrafter"/>
</dbReference>
<dbReference type="SUPFAM" id="SSF54236">
    <property type="entry name" value="Ubiquitin-like"/>
    <property type="match status" value="1"/>
</dbReference>
<comment type="similarity">
    <text evidence="2">Belongs to the nucleoporin GLFG family.</text>
</comment>
<feature type="compositionally biased region" description="Polar residues" evidence="9">
    <location>
        <begin position="157"/>
        <end position="194"/>
    </location>
</feature>
<dbReference type="InterPro" id="IPR007230">
    <property type="entry name" value="Nup98_auto-Pept-S59_dom"/>
</dbReference>
<feature type="domain" description="Peptidase S59" evidence="11">
    <location>
        <begin position="689"/>
        <end position="817"/>
    </location>
</feature>
<evidence type="ECO:0000256" key="1">
    <source>
        <dbReference type="ARBA" id="ARBA00004567"/>
    </source>
</evidence>
<evidence type="ECO:0000256" key="9">
    <source>
        <dbReference type="SAM" id="MobiDB-lite"/>
    </source>
</evidence>
<feature type="compositionally biased region" description="Polar residues" evidence="9">
    <location>
        <begin position="415"/>
        <end position="450"/>
    </location>
</feature>
<dbReference type="GO" id="GO:0044614">
    <property type="term" value="C:nuclear pore cytoplasmic filaments"/>
    <property type="evidence" value="ECO:0007669"/>
    <property type="project" value="TreeGrafter"/>
</dbReference>
<dbReference type="AlphaFoldDB" id="A0A1R2BAB8"/>
<sequence>MWGTQANNPSGYPNAAGPFSSGQQAFNPSPSQPFQGGFGPGNNTFAGNNMQTRTFGNVAPSSNFGPQPSAFTGQSAFSFGGQPNNFPNPNPGFSGGQGFIGNNTFGGNPAPVNSMNPNPSFGGQPANFSAGLFTGNPSQTFSNPTGFGGANPGFQAPGNTYQGTNPSFNQPTGSFSNTAASFGATQPNFAPSQPNFAAGNNFSAANSTLSNPAPSNTGFGATGGLFGASPNFGGNPSAGALNNNFSQQIKFKPTLVKEDTANITVQNICAMPECIDKSLEELRLLDYKKRAPGQTPGLFNTGASQPISNPVSSTPGLFSNTLNLGLTQNNNSLFNKPQENKTGGLFQTATSAPSLFNTASFPSASSGSLFSSTPNIGNLGNPGLVGQNIGGQNLGAPSMSYPPQGGSLFQGAPSLFSTQSAPVQNPQSLFNNPQPSSGLYNQTSQPQNSLFAPKPQNPGFPQQNQFTDSYNSAYKDPHGLSWLSDLQLSDELNKSYSKRLSNQISGESTSVVERIIKPKRLNNYPQVIADKWKNSQEKKYAKPNSSFDILGQKKPEPFFIAKRPSFVNLKLEEYKDEDNNRYFKVPGITARRPDNEFEIQIVAHAPNQIRIVLTVSPNTMVKDIKYQVSRNLSDFDDFQLVYKSKILDENETVRSINLMKNEEITVIHSPMTKAENLELPTDDMLPVLAPGYTTVPSITEMARMPVSLLKKVKNFTVKNEFGKLVFEGETNVIKLNVAGIIKIEQKTVGGYENTDIPKPEIGQELNKQSVLTLYKFRTSLTEDIALQKIKNMCHEANMELISYDHDSYELVVRLKHF</sequence>
<evidence type="ECO:0000313" key="13">
    <source>
        <dbReference type="Proteomes" id="UP000187209"/>
    </source>
</evidence>
<evidence type="ECO:0000256" key="5">
    <source>
        <dbReference type="ARBA" id="ARBA00022927"/>
    </source>
</evidence>
<dbReference type="InterPro" id="IPR037665">
    <property type="entry name" value="Nucleoporin_S59-like"/>
</dbReference>
<evidence type="ECO:0000256" key="7">
    <source>
        <dbReference type="ARBA" id="ARBA00023132"/>
    </source>
</evidence>
<comment type="caution">
    <text evidence="12">The sequence shown here is derived from an EMBL/GenBank/DDBJ whole genome shotgun (WGS) entry which is preliminary data.</text>
</comment>
<keyword evidence="5" id="KW-0653">Protein transport</keyword>
<keyword evidence="7" id="KW-0906">Nuclear pore complex</keyword>
<dbReference type="CDD" id="cd17039">
    <property type="entry name" value="Ubl_ubiquitin_like"/>
    <property type="match status" value="1"/>
</dbReference>
<evidence type="ECO:0000256" key="8">
    <source>
        <dbReference type="ARBA" id="ARBA00023242"/>
    </source>
</evidence>
<dbReference type="SUPFAM" id="SSF82215">
    <property type="entry name" value="C-terminal autoproteolytic domain of nucleoporin nup98"/>
    <property type="match status" value="1"/>
</dbReference>
<feature type="region of interest" description="Disordered" evidence="9">
    <location>
        <begin position="395"/>
        <end position="471"/>
    </location>
</feature>
<keyword evidence="4" id="KW-0509">mRNA transport</keyword>
<feature type="domain" description="Ubiquitin-like" evidence="10">
    <location>
        <begin position="599"/>
        <end position="667"/>
    </location>
</feature>
<dbReference type="PANTHER" id="PTHR23198">
    <property type="entry name" value="NUCLEOPORIN"/>
    <property type="match status" value="1"/>
</dbReference>
<dbReference type="GO" id="GO:0034398">
    <property type="term" value="P:telomere tethering at nuclear periphery"/>
    <property type="evidence" value="ECO:0007669"/>
    <property type="project" value="TreeGrafter"/>
</dbReference>
<dbReference type="EMBL" id="MPUH01000799">
    <property type="protein sequence ID" value="OMJ73743.1"/>
    <property type="molecule type" value="Genomic_DNA"/>
</dbReference>
<comment type="subcellular location">
    <subcellularLocation>
        <location evidence="1">Nucleus</location>
        <location evidence="1">Nuclear pore complex</location>
    </subcellularLocation>
</comment>
<evidence type="ECO:0008006" key="14">
    <source>
        <dbReference type="Google" id="ProtNLM"/>
    </source>
</evidence>
<dbReference type="GO" id="GO:0000973">
    <property type="term" value="P:post-transcriptional tethering of RNA polymerase II gene DNA at nuclear periphery"/>
    <property type="evidence" value="ECO:0007669"/>
    <property type="project" value="TreeGrafter"/>
</dbReference>
<dbReference type="GO" id="GO:0003723">
    <property type="term" value="F:RNA binding"/>
    <property type="evidence" value="ECO:0007669"/>
    <property type="project" value="TreeGrafter"/>
</dbReference>
<keyword evidence="13" id="KW-1185">Reference proteome</keyword>
<feature type="compositionally biased region" description="Polar residues" evidence="9">
    <location>
        <begin position="42"/>
        <end position="52"/>
    </location>
</feature>
<evidence type="ECO:0000313" key="12">
    <source>
        <dbReference type="EMBL" id="OMJ73743.1"/>
    </source>
</evidence>
<name>A0A1R2BAB8_9CILI</name>
<dbReference type="Gene3D" id="3.30.1610.10">
    <property type="entry name" value="Peptidase S59, nucleoporin"/>
    <property type="match status" value="1"/>
</dbReference>
<organism evidence="12 13">
    <name type="scientific">Stentor coeruleus</name>
    <dbReference type="NCBI Taxonomy" id="5963"/>
    <lineage>
        <taxon>Eukaryota</taxon>
        <taxon>Sar</taxon>
        <taxon>Alveolata</taxon>
        <taxon>Ciliophora</taxon>
        <taxon>Postciliodesmatophora</taxon>
        <taxon>Heterotrichea</taxon>
        <taxon>Heterotrichida</taxon>
        <taxon>Stentoridae</taxon>
        <taxon>Stentor</taxon>
    </lineage>
</organism>
<dbReference type="InterPro" id="IPR036903">
    <property type="entry name" value="Nup98_auto-Pept-S59_dom_sf"/>
</dbReference>
<proteinExistence type="inferred from homology"/>
<feature type="compositionally biased region" description="Polar residues" evidence="9">
    <location>
        <begin position="1"/>
        <end position="11"/>
    </location>
</feature>